<organism evidence="1 2">
    <name type="scientific">Parvicella tangerina</name>
    <dbReference type="NCBI Taxonomy" id="2829795"/>
    <lineage>
        <taxon>Bacteria</taxon>
        <taxon>Pseudomonadati</taxon>
        <taxon>Bacteroidota</taxon>
        <taxon>Flavobacteriia</taxon>
        <taxon>Flavobacteriales</taxon>
        <taxon>Parvicellaceae</taxon>
        <taxon>Parvicella</taxon>
    </lineage>
</organism>
<dbReference type="Proteomes" id="UP000683507">
    <property type="component" value="Chromosome"/>
</dbReference>
<accession>A0A916JNZ4</accession>
<proteinExistence type="predicted"/>
<dbReference type="RefSeq" id="WP_258542495.1">
    <property type="nucleotide sequence ID" value="NZ_OU015584.1"/>
</dbReference>
<gene>
    <name evidence="1" type="ORF">CRYO30217_02264</name>
</gene>
<name>A0A916JNZ4_9FLAO</name>
<dbReference type="EMBL" id="OU015584">
    <property type="protein sequence ID" value="CAG5083688.1"/>
    <property type="molecule type" value="Genomic_DNA"/>
</dbReference>
<sequence>MRYLIYILIGFSLASCSENEEFDTNPSETDNEYAIVCVKSSSCNIFYSKDSNLFAFDSSYFFVNSTLDVKGSASTDFILLQNEFGSVWINSAELDYESGNIEELKTALNTQGIVGVLSDLETIEVGSEPCQSYHVSVESGIFWVYYHIGNYAIEIDLKDTIQKVDIIHNYYSNLICNLSDSYACETIKIDSFYPLDDPKQFEKDLYDSLNSN</sequence>
<keyword evidence="2" id="KW-1185">Reference proteome</keyword>
<reference evidence="1" key="1">
    <citation type="submission" date="2021-04" db="EMBL/GenBank/DDBJ databases">
        <authorList>
            <person name="Rodrigo-Torres L."/>
            <person name="Arahal R. D."/>
            <person name="Lucena T."/>
        </authorList>
    </citation>
    <scope>NUCLEOTIDE SEQUENCE</scope>
    <source>
        <strain evidence="1">AS29M-1</strain>
    </source>
</reference>
<evidence type="ECO:0008006" key="3">
    <source>
        <dbReference type="Google" id="ProtNLM"/>
    </source>
</evidence>
<protein>
    <recommendedName>
        <fullName evidence="3">Lipoprotein</fullName>
    </recommendedName>
</protein>
<evidence type="ECO:0000313" key="2">
    <source>
        <dbReference type="Proteomes" id="UP000683507"/>
    </source>
</evidence>
<dbReference type="AlphaFoldDB" id="A0A916JNZ4"/>
<evidence type="ECO:0000313" key="1">
    <source>
        <dbReference type="EMBL" id="CAG5083688.1"/>
    </source>
</evidence>
<dbReference type="KEGG" id="ptan:CRYO30217_02264"/>